<comment type="caution">
    <text evidence="1">The sequence shown here is derived from an EMBL/GenBank/DDBJ whole genome shotgun (WGS) entry which is preliminary data.</text>
</comment>
<accession>A0ABV8QHL6</accession>
<reference evidence="2" key="1">
    <citation type="journal article" date="2019" name="Int. J. Syst. Evol. Microbiol.">
        <title>The Global Catalogue of Microorganisms (GCM) 10K type strain sequencing project: providing services to taxonomists for standard genome sequencing and annotation.</title>
        <authorList>
            <consortium name="The Broad Institute Genomics Platform"/>
            <consortium name="The Broad Institute Genome Sequencing Center for Infectious Disease"/>
            <person name="Wu L."/>
            <person name="Ma J."/>
        </authorList>
    </citation>
    <scope>NUCLEOTIDE SEQUENCE [LARGE SCALE GENOMIC DNA]</scope>
    <source>
        <strain evidence="2">CECT 7297</strain>
    </source>
</reference>
<dbReference type="Proteomes" id="UP001595798">
    <property type="component" value="Unassembled WGS sequence"/>
</dbReference>
<gene>
    <name evidence="1" type="ORF">ACFOZ5_05850</name>
</gene>
<evidence type="ECO:0000313" key="2">
    <source>
        <dbReference type="Proteomes" id="UP001595798"/>
    </source>
</evidence>
<sequence length="154" mass="16453">MGCYKDGDFHRYFKENMNDLGLPVPEGIFDSYTAATSNVTVLFAALKTLGSGATMGELVGATVGFEKLLVAGAVGASYYLGAAVGSVAVATGRSLSCGTRMSDLFALIEEHDMEFSNWDIFFQANPGIIQPGHPSRRMLAARGTHQPQSFEFSV</sequence>
<organism evidence="1 2">
    <name type="scientific">Marinobacter lacisalsi</name>
    <dbReference type="NCBI Taxonomy" id="475979"/>
    <lineage>
        <taxon>Bacteria</taxon>
        <taxon>Pseudomonadati</taxon>
        <taxon>Pseudomonadota</taxon>
        <taxon>Gammaproteobacteria</taxon>
        <taxon>Pseudomonadales</taxon>
        <taxon>Marinobacteraceae</taxon>
        <taxon>Marinobacter</taxon>
    </lineage>
</organism>
<name>A0ABV8QHL6_9GAMM</name>
<dbReference type="EMBL" id="JBHSDI010000009">
    <property type="protein sequence ID" value="MFC4258559.1"/>
    <property type="molecule type" value="Genomic_DNA"/>
</dbReference>
<keyword evidence="2" id="KW-1185">Reference proteome</keyword>
<proteinExistence type="predicted"/>
<dbReference type="RefSeq" id="WP_379886087.1">
    <property type="nucleotide sequence ID" value="NZ_JBHSDI010000009.1"/>
</dbReference>
<protein>
    <submittedName>
        <fullName evidence="1">Uncharacterized protein</fullName>
    </submittedName>
</protein>
<evidence type="ECO:0000313" key="1">
    <source>
        <dbReference type="EMBL" id="MFC4258559.1"/>
    </source>
</evidence>